<dbReference type="PANTHER" id="PTHR23501:SF43">
    <property type="entry name" value="MULTIDRUG TRANSPORTER, PUTATIVE (AFU_ORTHOLOGUE AFUA_6G03040)-RELATED"/>
    <property type="match status" value="1"/>
</dbReference>
<reference evidence="8" key="1">
    <citation type="submission" date="2015-01" db="EMBL/GenBank/DDBJ databases">
        <authorList>
            <person name="Durling Mikael"/>
        </authorList>
    </citation>
    <scope>NUCLEOTIDE SEQUENCE</scope>
</reference>
<feature type="transmembrane region" description="Helical" evidence="6">
    <location>
        <begin position="157"/>
        <end position="178"/>
    </location>
</feature>
<comment type="subcellular location">
    <subcellularLocation>
        <location evidence="1">Membrane</location>
        <topology evidence="1">Multi-pass membrane protein</topology>
    </subcellularLocation>
</comment>
<dbReference type="AlphaFoldDB" id="A0A0B7KLP7"/>
<feature type="transmembrane region" description="Helical" evidence="6">
    <location>
        <begin position="64"/>
        <end position="90"/>
    </location>
</feature>
<sequence>MDSINEQSAAQGGSEQDRDPTTAIEPEGKRVRNTEKKSPDTVVLEGSQDIAYENEIFYLDGLRFWGACVLLSIMFFLVSMEISVVTTALVGISKELGEFDSVSWILSSYLLGYVAVVIIFAKFSDIFGRRQILVTCIFIFTVFSGACGAAQTMTQLIILRSFQGMGGGGSFAMNMIFLIEMVPASKYAQLVANMGFPSAIALGLGPVIGGGITSNTTWRWVFLMNVPIGASAIALAFLAIPRTFPYSERSSTTLHWSSLRAFDRVDILGSVLLLLATLAVTAGFEEADSRFPWKSAYVISLLTIGGLLWILFSFWERYVTLAKANREPVLPWRFFSERALVGILLGEVMLGGPMTVTVFQLPQRFQIINGLSSVDAGVRPVPFGVTVPIGAMLGSRIAGNLRVPPIFVAIGGAIFQVVGFALLSRLPSTPQIPPSVYGFQVLCGIGVGATYQSLYILVPLIVGMKDQAVGMGAATQFRMMGGAIVLALSTSVFNSHVLPALDELGLSGSTKNLPQTMALIEKTEVLASLRSTLSEGYNRQMYVLCASAAAQVLSALLVLKRKQWILPEQ</sequence>
<evidence type="ECO:0000256" key="5">
    <source>
        <dbReference type="SAM" id="MobiDB-lite"/>
    </source>
</evidence>
<gene>
    <name evidence="8" type="ORF">BN869_000012375_1</name>
</gene>
<accession>A0A0B7KLP7</accession>
<protein>
    <recommendedName>
        <fullName evidence="7">Major facilitator superfamily (MFS) profile domain-containing protein</fullName>
    </recommendedName>
</protein>
<dbReference type="GO" id="GO:0005886">
    <property type="term" value="C:plasma membrane"/>
    <property type="evidence" value="ECO:0007669"/>
    <property type="project" value="TreeGrafter"/>
</dbReference>
<dbReference type="Gene3D" id="1.20.1250.20">
    <property type="entry name" value="MFS general substrate transporter like domains"/>
    <property type="match status" value="1"/>
</dbReference>
<evidence type="ECO:0000256" key="4">
    <source>
        <dbReference type="ARBA" id="ARBA00023136"/>
    </source>
</evidence>
<keyword evidence="4 6" id="KW-0472">Membrane</keyword>
<evidence type="ECO:0000259" key="7">
    <source>
        <dbReference type="PROSITE" id="PS50850"/>
    </source>
</evidence>
<evidence type="ECO:0000256" key="3">
    <source>
        <dbReference type="ARBA" id="ARBA00022989"/>
    </source>
</evidence>
<evidence type="ECO:0000256" key="2">
    <source>
        <dbReference type="ARBA" id="ARBA00022692"/>
    </source>
</evidence>
<feature type="transmembrane region" description="Helical" evidence="6">
    <location>
        <begin position="339"/>
        <end position="361"/>
    </location>
</feature>
<feature type="transmembrane region" description="Helical" evidence="6">
    <location>
        <begin position="381"/>
        <end position="399"/>
    </location>
</feature>
<feature type="transmembrane region" description="Helical" evidence="6">
    <location>
        <begin position="296"/>
        <end position="318"/>
    </location>
</feature>
<feature type="compositionally biased region" description="Polar residues" evidence="5">
    <location>
        <begin position="1"/>
        <end position="14"/>
    </location>
</feature>
<feature type="domain" description="Major facilitator superfamily (MFS) profile" evidence="7">
    <location>
        <begin position="67"/>
        <end position="563"/>
    </location>
</feature>
<dbReference type="InterPro" id="IPR020846">
    <property type="entry name" value="MFS_dom"/>
</dbReference>
<feature type="transmembrane region" description="Helical" evidence="6">
    <location>
        <begin position="190"/>
        <end position="212"/>
    </location>
</feature>
<dbReference type="Pfam" id="PF07690">
    <property type="entry name" value="MFS_1"/>
    <property type="match status" value="1"/>
</dbReference>
<feature type="transmembrane region" description="Helical" evidence="6">
    <location>
        <begin position="406"/>
        <end position="424"/>
    </location>
</feature>
<evidence type="ECO:0000256" key="1">
    <source>
        <dbReference type="ARBA" id="ARBA00004141"/>
    </source>
</evidence>
<feature type="compositionally biased region" description="Basic and acidic residues" evidence="5">
    <location>
        <begin position="15"/>
        <end position="39"/>
    </location>
</feature>
<dbReference type="EMBL" id="CDPU01000064">
    <property type="protein sequence ID" value="CEO56317.1"/>
    <property type="molecule type" value="Genomic_DNA"/>
</dbReference>
<evidence type="ECO:0000313" key="8">
    <source>
        <dbReference type="EMBL" id="CEO56317.1"/>
    </source>
</evidence>
<proteinExistence type="predicted"/>
<feature type="transmembrane region" description="Helical" evidence="6">
    <location>
        <begin position="261"/>
        <end position="284"/>
    </location>
</feature>
<feature type="transmembrane region" description="Helical" evidence="6">
    <location>
        <begin position="541"/>
        <end position="559"/>
    </location>
</feature>
<feature type="transmembrane region" description="Helical" evidence="6">
    <location>
        <begin position="102"/>
        <end position="120"/>
    </location>
</feature>
<dbReference type="PROSITE" id="PS50850">
    <property type="entry name" value="MFS"/>
    <property type="match status" value="1"/>
</dbReference>
<feature type="region of interest" description="Disordered" evidence="5">
    <location>
        <begin position="1"/>
        <end position="40"/>
    </location>
</feature>
<dbReference type="SUPFAM" id="SSF103473">
    <property type="entry name" value="MFS general substrate transporter"/>
    <property type="match status" value="2"/>
</dbReference>
<feature type="transmembrane region" description="Helical" evidence="6">
    <location>
        <begin position="479"/>
        <end position="498"/>
    </location>
</feature>
<evidence type="ECO:0000256" key="6">
    <source>
        <dbReference type="SAM" id="Phobius"/>
    </source>
</evidence>
<keyword evidence="3 6" id="KW-1133">Transmembrane helix</keyword>
<dbReference type="GO" id="GO:0022857">
    <property type="term" value="F:transmembrane transporter activity"/>
    <property type="evidence" value="ECO:0007669"/>
    <property type="project" value="InterPro"/>
</dbReference>
<keyword evidence="2 6" id="KW-0812">Transmembrane</keyword>
<dbReference type="PANTHER" id="PTHR23501">
    <property type="entry name" value="MAJOR FACILITATOR SUPERFAMILY"/>
    <property type="match status" value="1"/>
</dbReference>
<dbReference type="Gene3D" id="1.20.1720.10">
    <property type="entry name" value="Multidrug resistance protein D"/>
    <property type="match status" value="1"/>
</dbReference>
<dbReference type="InterPro" id="IPR011701">
    <property type="entry name" value="MFS"/>
</dbReference>
<feature type="transmembrane region" description="Helical" evidence="6">
    <location>
        <begin position="218"/>
        <end position="240"/>
    </location>
</feature>
<name>A0A0B7KLP7_BIOOC</name>
<feature type="transmembrane region" description="Helical" evidence="6">
    <location>
        <begin position="436"/>
        <end position="458"/>
    </location>
</feature>
<dbReference type="InterPro" id="IPR036259">
    <property type="entry name" value="MFS_trans_sf"/>
</dbReference>
<organism evidence="8">
    <name type="scientific">Bionectria ochroleuca</name>
    <name type="common">Gliocladium roseum</name>
    <dbReference type="NCBI Taxonomy" id="29856"/>
    <lineage>
        <taxon>Eukaryota</taxon>
        <taxon>Fungi</taxon>
        <taxon>Dikarya</taxon>
        <taxon>Ascomycota</taxon>
        <taxon>Pezizomycotina</taxon>
        <taxon>Sordariomycetes</taxon>
        <taxon>Hypocreomycetidae</taxon>
        <taxon>Hypocreales</taxon>
        <taxon>Bionectriaceae</taxon>
        <taxon>Clonostachys</taxon>
    </lineage>
</organism>
<feature type="transmembrane region" description="Helical" evidence="6">
    <location>
        <begin position="132"/>
        <end position="151"/>
    </location>
</feature>